<dbReference type="EMBL" id="MWQY01000012">
    <property type="protein sequence ID" value="ORC34704.1"/>
    <property type="molecule type" value="Genomic_DNA"/>
</dbReference>
<evidence type="ECO:0000313" key="11">
    <source>
        <dbReference type="Proteomes" id="UP000192343"/>
    </source>
</evidence>
<organism evidence="10 11">
    <name type="scientific">Marispirochaeta aestuarii</name>
    <dbReference type="NCBI Taxonomy" id="1963862"/>
    <lineage>
        <taxon>Bacteria</taxon>
        <taxon>Pseudomonadati</taxon>
        <taxon>Spirochaetota</taxon>
        <taxon>Spirochaetia</taxon>
        <taxon>Spirochaetales</taxon>
        <taxon>Spirochaetaceae</taxon>
        <taxon>Marispirochaeta</taxon>
    </lineage>
</organism>
<dbReference type="SMART" id="SM00388">
    <property type="entry name" value="HisKA"/>
    <property type="match status" value="1"/>
</dbReference>
<evidence type="ECO:0000256" key="5">
    <source>
        <dbReference type="ARBA" id="ARBA00022679"/>
    </source>
</evidence>
<comment type="catalytic activity">
    <reaction evidence="1">
        <text>ATP + protein L-histidine = ADP + protein N-phospho-L-histidine.</text>
        <dbReference type="EC" id="2.7.13.3"/>
    </reaction>
</comment>
<dbReference type="InterPro" id="IPR036097">
    <property type="entry name" value="HisK_dim/P_sf"/>
</dbReference>
<dbReference type="SMART" id="SM00387">
    <property type="entry name" value="HATPase_c"/>
    <property type="match status" value="1"/>
</dbReference>
<protein>
    <recommendedName>
        <fullName evidence="3">histidine kinase</fullName>
        <ecNumber evidence="3">2.7.13.3</ecNumber>
    </recommendedName>
</protein>
<dbReference type="SUPFAM" id="SSF55874">
    <property type="entry name" value="ATPase domain of HSP90 chaperone/DNA topoisomerase II/histidine kinase"/>
    <property type="match status" value="1"/>
</dbReference>
<dbReference type="InterPro" id="IPR003660">
    <property type="entry name" value="HAMP_dom"/>
</dbReference>
<dbReference type="InterPro" id="IPR005467">
    <property type="entry name" value="His_kinase_dom"/>
</dbReference>
<dbReference type="InterPro" id="IPR003661">
    <property type="entry name" value="HisK_dim/P_dom"/>
</dbReference>
<evidence type="ECO:0000256" key="7">
    <source>
        <dbReference type="SAM" id="Phobius"/>
    </source>
</evidence>
<gene>
    <name evidence="10" type="ORF">B4O97_12230</name>
</gene>
<dbReference type="FunFam" id="3.30.565.10:FF:000006">
    <property type="entry name" value="Sensor histidine kinase WalK"/>
    <property type="match status" value="1"/>
</dbReference>
<keyword evidence="11" id="KW-1185">Reference proteome</keyword>
<comment type="caution">
    <text evidence="10">The sequence shown here is derived from an EMBL/GenBank/DDBJ whole genome shotgun (WGS) entry which is preliminary data.</text>
</comment>
<name>A0A1Y1RWV6_9SPIO</name>
<dbReference type="SUPFAM" id="SSF158472">
    <property type="entry name" value="HAMP domain-like"/>
    <property type="match status" value="1"/>
</dbReference>
<sequence>MKIRKPVPHLLGWKLFLSHILIVVVGSLVLVVTSRIQAPNAFLHHMEHMRILLGPDNAMAEDLRRNFLAASNEILLISGVVASVAAVLASSFIAWRIVSPIRSLMEASKRIADGNYSDRIQTKWNDELGELALSFNQMAEILEGTERRRTELIGNLAHELKTPLTGIRSMMEGLIDGVLSPDTETFLDVQRETSRLQRLTEELSQLSKAEAGIIQLDLEQTNPAELIRRTVSRLESQFEDKGVQLVVEVSHNLPHIRMDSERVLQILINLLGNALQYTNQGGVVRLKCSLLNSHLRFSIQDTGIGIAPEHLPHLFDRFYRVDSSRARAHGGSGIGLTIAIHLARAHGGTITADSRGPGFGSTFTLTLPIDSDS</sequence>
<dbReference type="CDD" id="cd00082">
    <property type="entry name" value="HisKA"/>
    <property type="match status" value="1"/>
</dbReference>
<keyword evidence="7" id="KW-1133">Transmembrane helix</keyword>
<feature type="transmembrane region" description="Helical" evidence="7">
    <location>
        <begin position="74"/>
        <end position="95"/>
    </location>
</feature>
<dbReference type="PRINTS" id="PR00344">
    <property type="entry name" value="BCTRLSENSOR"/>
</dbReference>
<dbReference type="OrthoDB" id="367096at2"/>
<dbReference type="PROSITE" id="PS50885">
    <property type="entry name" value="HAMP"/>
    <property type="match status" value="1"/>
</dbReference>
<keyword evidence="7" id="KW-0472">Membrane</keyword>
<keyword evidence="4" id="KW-0597">Phosphoprotein</keyword>
<feature type="domain" description="Histidine kinase" evidence="8">
    <location>
        <begin position="155"/>
        <end position="371"/>
    </location>
</feature>
<dbReference type="InterPro" id="IPR003594">
    <property type="entry name" value="HATPase_dom"/>
</dbReference>
<dbReference type="AlphaFoldDB" id="A0A1Y1RWV6"/>
<accession>A0A1Y1RWV6</accession>
<dbReference type="CDD" id="cd06225">
    <property type="entry name" value="HAMP"/>
    <property type="match status" value="1"/>
</dbReference>
<dbReference type="Proteomes" id="UP000192343">
    <property type="component" value="Unassembled WGS sequence"/>
</dbReference>
<dbReference type="CDD" id="cd16922">
    <property type="entry name" value="HATPase_EvgS-ArcB-TorS-like"/>
    <property type="match status" value="1"/>
</dbReference>
<dbReference type="GO" id="GO:0005886">
    <property type="term" value="C:plasma membrane"/>
    <property type="evidence" value="ECO:0007669"/>
    <property type="project" value="TreeGrafter"/>
</dbReference>
<reference evidence="10 11" key="1">
    <citation type="submission" date="2017-03" db="EMBL/GenBank/DDBJ databases">
        <title>Draft Genome sequence of Marispirochaeta sp. strain JC444.</title>
        <authorList>
            <person name="Shivani Y."/>
            <person name="Subhash Y."/>
            <person name="Sasikala C."/>
            <person name="Ramana C."/>
        </authorList>
    </citation>
    <scope>NUCLEOTIDE SEQUENCE [LARGE SCALE GENOMIC DNA]</scope>
    <source>
        <strain evidence="10 11">JC444</strain>
    </source>
</reference>
<dbReference type="Gene3D" id="6.10.340.10">
    <property type="match status" value="1"/>
</dbReference>
<comment type="subcellular location">
    <subcellularLocation>
        <location evidence="2">Membrane</location>
    </subcellularLocation>
</comment>
<dbReference type="EC" id="2.7.13.3" evidence="3"/>
<evidence type="ECO:0000256" key="3">
    <source>
        <dbReference type="ARBA" id="ARBA00012438"/>
    </source>
</evidence>
<dbReference type="InterPro" id="IPR036890">
    <property type="entry name" value="HATPase_C_sf"/>
</dbReference>
<evidence type="ECO:0000313" key="10">
    <source>
        <dbReference type="EMBL" id="ORC34704.1"/>
    </source>
</evidence>
<dbReference type="PROSITE" id="PS50109">
    <property type="entry name" value="HIS_KIN"/>
    <property type="match status" value="1"/>
</dbReference>
<dbReference type="RefSeq" id="WP_083051183.1">
    <property type="nucleotide sequence ID" value="NZ_MWQY01000012.1"/>
</dbReference>
<evidence type="ECO:0000256" key="1">
    <source>
        <dbReference type="ARBA" id="ARBA00000085"/>
    </source>
</evidence>
<keyword evidence="7" id="KW-0812">Transmembrane</keyword>
<dbReference type="Gene3D" id="1.10.287.130">
    <property type="match status" value="1"/>
</dbReference>
<evidence type="ECO:0000256" key="2">
    <source>
        <dbReference type="ARBA" id="ARBA00004370"/>
    </source>
</evidence>
<evidence type="ECO:0000256" key="6">
    <source>
        <dbReference type="ARBA" id="ARBA00022777"/>
    </source>
</evidence>
<dbReference type="SUPFAM" id="SSF47384">
    <property type="entry name" value="Homodimeric domain of signal transducing histidine kinase"/>
    <property type="match status" value="1"/>
</dbReference>
<dbReference type="InterPro" id="IPR004358">
    <property type="entry name" value="Sig_transdc_His_kin-like_C"/>
</dbReference>
<dbReference type="Pfam" id="PF02518">
    <property type="entry name" value="HATPase_c"/>
    <property type="match status" value="1"/>
</dbReference>
<dbReference type="Pfam" id="PF00512">
    <property type="entry name" value="HisKA"/>
    <property type="match status" value="1"/>
</dbReference>
<dbReference type="PANTHER" id="PTHR43047:SF72">
    <property type="entry name" value="OSMOSENSING HISTIDINE PROTEIN KINASE SLN1"/>
    <property type="match status" value="1"/>
</dbReference>
<dbReference type="GO" id="GO:0000155">
    <property type="term" value="F:phosphorelay sensor kinase activity"/>
    <property type="evidence" value="ECO:0007669"/>
    <property type="project" value="InterPro"/>
</dbReference>
<keyword evidence="5" id="KW-0808">Transferase</keyword>
<keyword evidence="6" id="KW-0418">Kinase</keyword>
<dbReference type="GO" id="GO:0009927">
    <property type="term" value="F:histidine phosphotransfer kinase activity"/>
    <property type="evidence" value="ECO:0007669"/>
    <property type="project" value="TreeGrafter"/>
</dbReference>
<proteinExistence type="predicted"/>
<feature type="domain" description="HAMP" evidence="9">
    <location>
        <begin position="95"/>
        <end position="147"/>
    </location>
</feature>
<dbReference type="PANTHER" id="PTHR43047">
    <property type="entry name" value="TWO-COMPONENT HISTIDINE PROTEIN KINASE"/>
    <property type="match status" value="1"/>
</dbReference>
<dbReference type="STRING" id="1963862.B4O97_12230"/>
<evidence type="ECO:0000256" key="4">
    <source>
        <dbReference type="ARBA" id="ARBA00022553"/>
    </source>
</evidence>
<evidence type="ECO:0000259" key="8">
    <source>
        <dbReference type="PROSITE" id="PS50109"/>
    </source>
</evidence>
<dbReference type="Gene3D" id="3.30.565.10">
    <property type="entry name" value="Histidine kinase-like ATPase, C-terminal domain"/>
    <property type="match status" value="1"/>
</dbReference>
<evidence type="ECO:0000259" key="9">
    <source>
        <dbReference type="PROSITE" id="PS50885"/>
    </source>
</evidence>
<dbReference type="SMART" id="SM00304">
    <property type="entry name" value="HAMP"/>
    <property type="match status" value="1"/>
</dbReference>
<feature type="transmembrane region" description="Helical" evidence="7">
    <location>
        <begin position="12"/>
        <end position="33"/>
    </location>
</feature>
<dbReference type="Pfam" id="PF00672">
    <property type="entry name" value="HAMP"/>
    <property type="match status" value="1"/>
</dbReference>